<name>D3PDE6_DEFDS</name>
<keyword evidence="2" id="KW-1185">Reference proteome</keyword>
<dbReference type="SUPFAM" id="SSF46626">
    <property type="entry name" value="Cytochrome c"/>
    <property type="match status" value="1"/>
</dbReference>
<dbReference type="InterPro" id="IPR036909">
    <property type="entry name" value="Cyt_c-like_dom_sf"/>
</dbReference>
<dbReference type="STRING" id="639282.DEFDS_1150"/>
<dbReference type="KEGG" id="ddf:DEFDS_1150"/>
<dbReference type="AlphaFoldDB" id="D3PDE6"/>
<evidence type="ECO:0000313" key="2">
    <source>
        <dbReference type="Proteomes" id="UP000001520"/>
    </source>
</evidence>
<dbReference type="OrthoDB" id="7211043at2"/>
<dbReference type="EMBL" id="AP011529">
    <property type="protein sequence ID" value="BAI80619.1"/>
    <property type="molecule type" value="Genomic_DNA"/>
</dbReference>
<gene>
    <name evidence="1" type="ordered locus">DEFDS_1150</name>
</gene>
<dbReference type="GO" id="GO:0020037">
    <property type="term" value="F:heme binding"/>
    <property type="evidence" value="ECO:0007669"/>
    <property type="project" value="InterPro"/>
</dbReference>
<organism evidence="1 2">
    <name type="scientific">Deferribacter desulfuricans (strain DSM 14783 / JCM 11476 / NBRC 101012 / SSM1)</name>
    <dbReference type="NCBI Taxonomy" id="639282"/>
    <lineage>
        <taxon>Bacteria</taxon>
        <taxon>Pseudomonadati</taxon>
        <taxon>Deferribacterota</taxon>
        <taxon>Deferribacteres</taxon>
        <taxon>Deferribacterales</taxon>
        <taxon>Deferribacteraceae</taxon>
        <taxon>Deferribacter</taxon>
    </lineage>
</organism>
<proteinExistence type="predicted"/>
<dbReference type="RefSeq" id="WP_013007866.1">
    <property type="nucleotide sequence ID" value="NC_013939.1"/>
</dbReference>
<dbReference type="HOGENOM" id="CLU_2435912_0_0_0"/>
<reference evidence="1 2" key="1">
    <citation type="journal article" date="2010" name="DNA Res.">
        <title>Bacterial lifestyle in a deep-sea hydrothermal vent chimney revealed by the genome sequence of the thermophilic bacterium Deferribacter desulfuricans SSM1.</title>
        <authorList>
            <person name="Takaki Y."/>
            <person name="Shimamura S."/>
            <person name="Nakagawa S."/>
            <person name="Fukuhara Y."/>
            <person name="Horikawa H."/>
            <person name="Ankai A."/>
            <person name="Harada T."/>
            <person name="Hosoyama A."/>
            <person name="Oguchi A."/>
            <person name="Fukui S."/>
            <person name="Fujita N."/>
            <person name="Takami H."/>
            <person name="Takai K."/>
        </authorList>
    </citation>
    <scope>NUCLEOTIDE SEQUENCE [LARGE SCALE GENOMIC DNA]</scope>
    <source>
        <strain evidence="2">DSM 14783 / JCM 11476 / NBRC 101012 / SSM1</strain>
    </source>
</reference>
<dbReference type="GO" id="GO:0009055">
    <property type="term" value="F:electron transfer activity"/>
    <property type="evidence" value="ECO:0007669"/>
    <property type="project" value="InterPro"/>
</dbReference>
<sequence length="90" mass="10583">MKQRKNLLILAAILFIAAYFISFNKKNLTTEELVKTKCSRCHHTYEIVKDKRLSRLEWIAILDKMQANGANLSTNEYKNILNYLVENYSK</sequence>
<evidence type="ECO:0008006" key="3">
    <source>
        <dbReference type="Google" id="ProtNLM"/>
    </source>
</evidence>
<accession>D3PDE6</accession>
<protein>
    <recommendedName>
        <fullName evidence="3">Quinohemoprotein amine dehydrogenase alpha subunit haem binding domain-containing protein</fullName>
    </recommendedName>
</protein>
<evidence type="ECO:0000313" key="1">
    <source>
        <dbReference type="EMBL" id="BAI80619.1"/>
    </source>
</evidence>
<dbReference type="Proteomes" id="UP000001520">
    <property type="component" value="Chromosome"/>
</dbReference>
<dbReference type="Gene3D" id="1.10.760.10">
    <property type="entry name" value="Cytochrome c-like domain"/>
    <property type="match status" value="1"/>
</dbReference>